<evidence type="ECO:0000313" key="1">
    <source>
        <dbReference type="EMBL" id="ADC64090.1"/>
    </source>
</evidence>
<accession>D3RW78</accession>
<reference evidence="1 2" key="1">
    <citation type="journal article" date="2011" name="Stand. Genomic Sci.">
        <title>Complete genome sequence of Allochromatium vinosum DSM 180(T).</title>
        <authorList>
            <person name="Weissgerber T."/>
            <person name="Zigann R."/>
            <person name="Bruce D."/>
            <person name="Chang Y.J."/>
            <person name="Detter J.C."/>
            <person name="Han C."/>
            <person name="Hauser L."/>
            <person name="Jeffries C.D."/>
            <person name="Land M."/>
            <person name="Munk A.C."/>
            <person name="Tapia R."/>
            <person name="Dahl C."/>
        </authorList>
    </citation>
    <scope>NUCLEOTIDE SEQUENCE [LARGE SCALE GENOMIC DNA]</scope>
    <source>
        <strain evidence="2">ATCC 17899 / DSM 180 / NBRC 103801 / NCIMB 10441 / D</strain>
        <plasmid evidence="2">Plasmid pALVIN01</plasmid>
    </source>
</reference>
<dbReference type="KEGG" id="alv:Alvin_3193"/>
<organism evidence="1 2">
    <name type="scientific">Allochromatium vinosum (strain ATCC 17899 / DSM 180 / NBRC 103801 / NCIMB 10441 / D)</name>
    <name type="common">Chromatium vinosum</name>
    <dbReference type="NCBI Taxonomy" id="572477"/>
    <lineage>
        <taxon>Bacteria</taxon>
        <taxon>Pseudomonadati</taxon>
        <taxon>Pseudomonadota</taxon>
        <taxon>Gammaproteobacteria</taxon>
        <taxon>Chromatiales</taxon>
        <taxon>Chromatiaceae</taxon>
        <taxon>Allochromatium</taxon>
    </lineage>
</organism>
<gene>
    <name evidence="1" type="ordered locus">Alvin_3193</name>
</gene>
<geneLocation type="plasmid" evidence="1 2">
    <name>pALVIN01</name>
</geneLocation>
<evidence type="ECO:0000313" key="2">
    <source>
        <dbReference type="Proteomes" id="UP000001441"/>
    </source>
</evidence>
<dbReference type="RefSeq" id="WP_012972354.1">
    <property type="nucleotide sequence ID" value="NC_013852.1"/>
</dbReference>
<name>D3RW78_ALLVD</name>
<sequence>MAVIETMYRPERPANSAARSGGECISDGKVQALWGYRGGSAPRQPD</sequence>
<keyword evidence="1" id="KW-0614">Plasmid</keyword>
<protein>
    <submittedName>
        <fullName evidence="1">Uncharacterized protein</fullName>
    </submittedName>
</protein>
<dbReference type="Proteomes" id="UP000001441">
    <property type="component" value="Plasmid pALVIN01"/>
</dbReference>
<dbReference type="EMBL" id="CP001897">
    <property type="protein sequence ID" value="ADC64090.1"/>
    <property type="molecule type" value="Genomic_DNA"/>
</dbReference>
<dbReference type="AlphaFoldDB" id="D3RW78"/>
<keyword evidence="2" id="KW-1185">Reference proteome</keyword>
<dbReference type="HOGENOM" id="CLU_3179374_0_0_6"/>
<proteinExistence type="predicted"/>